<protein>
    <submittedName>
        <fullName evidence="3">Redoxin</fullName>
    </submittedName>
</protein>
<dbReference type="AlphaFoldDB" id="A0A2G4YPZ6"/>
<dbReference type="PROSITE" id="PS51352">
    <property type="entry name" value="THIOREDOXIN_2"/>
    <property type="match status" value="1"/>
</dbReference>
<dbReference type="InParanoid" id="A0A2G4YPZ6"/>
<dbReference type="InterPro" id="IPR017937">
    <property type="entry name" value="Thioredoxin_CS"/>
</dbReference>
<dbReference type="PANTHER" id="PTHR42852:SF13">
    <property type="entry name" value="PROTEIN DIPZ"/>
    <property type="match status" value="1"/>
</dbReference>
<dbReference type="InterPro" id="IPR000866">
    <property type="entry name" value="AhpC/TSA"/>
</dbReference>
<keyword evidence="1" id="KW-0676">Redox-active center</keyword>
<dbReference type="PANTHER" id="PTHR42852">
    <property type="entry name" value="THIOL:DISULFIDE INTERCHANGE PROTEIN DSBE"/>
    <property type="match status" value="1"/>
</dbReference>
<dbReference type="InterPro" id="IPR013766">
    <property type="entry name" value="Thioredoxin_domain"/>
</dbReference>
<dbReference type="GO" id="GO:0016209">
    <property type="term" value="F:antioxidant activity"/>
    <property type="evidence" value="ECO:0007669"/>
    <property type="project" value="InterPro"/>
</dbReference>
<dbReference type="CDD" id="cd02966">
    <property type="entry name" value="TlpA_like_family"/>
    <property type="match status" value="1"/>
</dbReference>
<evidence type="ECO:0000313" key="3">
    <source>
        <dbReference type="EMBL" id="PHZ84375.1"/>
    </source>
</evidence>
<dbReference type="InterPro" id="IPR050553">
    <property type="entry name" value="Thioredoxin_ResA/DsbE_sf"/>
</dbReference>
<dbReference type="GO" id="GO:0015036">
    <property type="term" value="F:disulfide oxidoreductase activity"/>
    <property type="evidence" value="ECO:0007669"/>
    <property type="project" value="UniProtKB-ARBA"/>
</dbReference>
<dbReference type="Pfam" id="PF00578">
    <property type="entry name" value="AhpC-TSA"/>
    <property type="match status" value="1"/>
</dbReference>
<reference evidence="3 4" key="1">
    <citation type="submission" date="2017-10" db="EMBL/GenBank/DDBJ databases">
        <title>Frigbacter circumglobatus gen. nov. sp. nov., isolated from sediment cultured in situ.</title>
        <authorList>
            <person name="Zhao Z."/>
        </authorList>
    </citation>
    <scope>NUCLEOTIDE SEQUENCE [LARGE SCALE GENOMIC DNA]</scope>
    <source>
        <strain evidence="3 4">ZYL</strain>
    </source>
</reference>
<dbReference type="RefSeq" id="WP_099473259.1">
    <property type="nucleotide sequence ID" value="NZ_CP041025.1"/>
</dbReference>
<dbReference type="SUPFAM" id="SSF52833">
    <property type="entry name" value="Thioredoxin-like"/>
    <property type="match status" value="1"/>
</dbReference>
<sequence length="204" mass="22318">MPKNLIMIIVFVALLLGGLYFLAAPKETSLTEGTASAPAEKGELIPIDSSMKKGKALFSVYGNRPDTPAIKIQDEQGNSLTLADLKGQSLLVNFWATWCVPCREEMPELEALQKERGNQDFKVIIVSVDRGGLDASRKFLDDIGVEQLTLYYDEKGILARKMKAIGYPSTILINKAGQQFGLLTGPAHWNSPSAHALIDRLIAD</sequence>
<accession>A0A2G4YPZ6</accession>
<dbReference type="PROSITE" id="PS00194">
    <property type="entry name" value="THIOREDOXIN_1"/>
    <property type="match status" value="1"/>
</dbReference>
<evidence type="ECO:0000313" key="4">
    <source>
        <dbReference type="Proteomes" id="UP000229730"/>
    </source>
</evidence>
<dbReference type="OrthoDB" id="9799347at2"/>
<evidence type="ECO:0000259" key="2">
    <source>
        <dbReference type="PROSITE" id="PS51352"/>
    </source>
</evidence>
<dbReference type="EMBL" id="PDEM01000024">
    <property type="protein sequence ID" value="PHZ84375.1"/>
    <property type="molecule type" value="Genomic_DNA"/>
</dbReference>
<evidence type="ECO:0000256" key="1">
    <source>
        <dbReference type="ARBA" id="ARBA00023284"/>
    </source>
</evidence>
<name>A0A2G4YPZ6_9PROT</name>
<dbReference type="Proteomes" id="UP000229730">
    <property type="component" value="Unassembled WGS sequence"/>
</dbReference>
<comment type="caution">
    <text evidence="3">The sequence shown here is derived from an EMBL/GenBank/DDBJ whole genome shotgun (WGS) entry which is preliminary data.</text>
</comment>
<dbReference type="InterPro" id="IPR036249">
    <property type="entry name" value="Thioredoxin-like_sf"/>
</dbReference>
<keyword evidence="4" id="KW-1185">Reference proteome</keyword>
<organism evidence="3 4">
    <name type="scientific">Paremcibacter congregatus</name>
    <dbReference type="NCBI Taxonomy" id="2043170"/>
    <lineage>
        <taxon>Bacteria</taxon>
        <taxon>Pseudomonadati</taxon>
        <taxon>Pseudomonadota</taxon>
        <taxon>Alphaproteobacteria</taxon>
        <taxon>Emcibacterales</taxon>
        <taxon>Emcibacteraceae</taxon>
        <taxon>Paremcibacter</taxon>
    </lineage>
</organism>
<feature type="domain" description="Thioredoxin" evidence="2">
    <location>
        <begin position="61"/>
        <end position="203"/>
    </location>
</feature>
<gene>
    <name evidence="3" type="ORF">CRD36_11195</name>
</gene>
<proteinExistence type="predicted"/>
<dbReference type="Gene3D" id="3.40.30.10">
    <property type="entry name" value="Glutaredoxin"/>
    <property type="match status" value="1"/>
</dbReference>